<keyword evidence="1" id="KW-1185">Reference proteome</keyword>
<sequence length="91" mass="10281">MADFVDCDFNETEPANESCDIFENDEPPAKKKRGENVKYKFVEEVESSDDLKQKANVAGVTKINTQIIIIQAFLNAGIKKLPKSKQINNYI</sequence>
<reference evidence="2" key="1">
    <citation type="submission" date="2022-11" db="UniProtKB">
        <authorList>
            <consortium name="WormBaseParasite"/>
        </authorList>
    </citation>
    <scope>IDENTIFICATION</scope>
</reference>
<evidence type="ECO:0000313" key="1">
    <source>
        <dbReference type="Proteomes" id="UP000887578"/>
    </source>
</evidence>
<proteinExistence type="predicted"/>
<dbReference type="AlphaFoldDB" id="A0A914PYR5"/>
<evidence type="ECO:0000313" key="2">
    <source>
        <dbReference type="WBParaSite" id="PDA_v2.g21617.t1"/>
    </source>
</evidence>
<protein>
    <submittedName>
        <fullName evidence="2">Uncharacterized protein</fullName>
    </submittedName>
</protein>
<dbReference type="Proteomes" id="UP000887578">
    <property type="component" value="Unplaced"/>
</dbReference>
<name>A0A914PYR5_9BILA</name>
<organism evidence="1 2">
    <name type="scientific">Panagrolaimus davidi</name>
    <dbReference type="NCBI Taxonomy" id="227884"/>
    <lineage>
        <taxon>Eukaryota</taxon>
        <taxon>Metazoa</taxon>
        <taxon>Ecdysozoa</taxon>
        <taxon>Nematoda</taxon>
        <taxon>Chromadorea</taxon>
        <taxon>Rhabditida</taxon>
        <taxon>Tylenchina</taxon>
        <taxon>Panagrolaimomorpha</taxon>
        <taxon>Panagrolaimoidea</taxon>
        <taxon>Panagrolaimidae</taxon>
        <taxon>Panagrolaimus</taxon>
    </lineage>
</organism>
<dbReference type="WBParaSite" id="PDA_v2.g21617.t1">
    <property type="protein sequence ID" value="PDA_v2.g21617.t1"/>
    <property type="gene ID" value="PDA_v2.g21617"/>
</dbReference>
<accession>A0A914PYR5</accession>